<dbReference type="InterPro" id="IPR036291">
    <property type="entry name" value="NAD(P)-bd_dom_sf"/>
</dbReference>
<evidence type="ECO:0000256" key="6">
    <source>
        <dbReference type="ARBA" id="ARBA00022857"/>
    </source>
</evidence>
<dbReference type="Proteomes" id="UP000661077">
    <property type="component" value="Unassembled WGS sequence"/>
</dbReference>
<dbReference type="InterPro" id="IPR013332">
    <property type="entry name" value="KPR_N"/>
</dbReference>
<sequence length="310" mass="32862">MTSILIVGAGAVGALFGSALARQGAQVSVVCRSDYEVVSREGYDITSPLLGNHRFKPHQVFREVAECKTPPEFLILTVKVLEGVDRAALIRPAVGPGTVIVLIENGIDIEGEIAAAFAENELLSGLALVGVGRGAPGKVDHQMLGQLNLGRYPEGPSAAADRLAAMFNAGGIGCKVTENVVGARWQKAVWNATFNPVSITGGMLDTAVMLGTPESTAFIRRAMQEVCAIAAAAGHPMHPKLIEQLIEGTRAIPPYHTSMALDYKYRRPMEIEAILGNTVRAARKHGVSAPILETLYALTKMIEARLSAAS</sequence>
<reference evidence="13 14" key="1">
    <citation type="journal article" date="2021" name="Int. J. Syst. Evol. Microbiol.">
        <title>Steroidobacter gossypii sp. nov., isolated from soil of cotton cropping field.</title>
        <authorList>
            <person name="Huang R."/>
            <person name="Yang S."/>
            <person name="Zhen C."/>
            <person name="Liu W."/>
        </authorList>
    </citation>
    <scope>NUCLEOTIDE SEQUENCE [LARGE SCALE GENOMIC DNA]</scope>
    <source>
        <strain evidence="13 14">S1-65</strain>
    </source>
</reference>
<accession>A0ABS1WRS5</accession>
<proteinExistence type="inferred from homology"/>
<evidence type="ECO:0000256" key="2">
    <source>
        <dbReference type="ARBA" id="ARBA00007870"/>
    </source>
</evidence>
<evidence type="ECO:0000256" key="1">
    <source>
        <dbReference type="ARBA" id="ARBA00004994"/>
    </source>
</evidence>
<comment type="function">
    <text evidence="10">Catalyzes the NADPH-dependent reduction of ketopantoate into pantoic acid.</text>
</comment>
<dbReference type="SUPFAM" id="SSF48179">
    <property type="entry name" value="6-phosphogluconate dehydrogenase C-terminal domain-like"/>
    <property type="match status" value="1"/>
</dbReference>
<gene>
    <name evidence="13" type="ORF">JM946_02930</name>
</gene>
<dbReference type="InterPro" id="IPR003710">
    <property type="entry name" value="ApbA"/>
</dbReference>
<evidence type="ECO:0000256" key="4">
    <source>
        <dbReference type="ARBA" id="ARBA00019465"/>
    </source>
</evidence>
<evidence type="ECO:0000313" key="14">
    <source>
        <dbReference type="Proteomes" id="UP000661077"/>
    </source>
</evidence>
<evidence type="ECO:0000256" key="7">
    <source>
        <dbReference type="ARBA" id="ARBA00023002"/>
    </source>
</evidence>
<evidence type="ECO:0000256" key="8">
    <source>
        <dbReference type="ARBA" id="ARBA00032024"/>
    </source>
</evidence>
<comment type="caution">
    <text evidence="13">The sequence shown here is derived from an EMBL/GenBank/DDBJ whole genome shotgun (WGS) entry which is preliminary data.</text>
</comment>
<keyword evidence="5 10" id="KW-0566">Pantothenate biosynthesis</keyword>
<dbReference type="PANTHER" id="PTHR21708:SF26">
    <property type="entry name" value="2-DEHYDROPANTOATE 2-REDUCTASE"/>
    <property type="match status" value="1"/>
</dbReference>
<keyword evidence="14" id="KW-1185">Reference proteome</keyword>
<feature type="domain" description="Ketopantoate reductase N-terminal" evidence="11">
    <location>
        <begin position="4"/>
        <end position="153"/>
    </location>
</feature>
<evidence type="ECO:0000256" key="3">
    <source>
        <dbReference type="ARBA" id="ARBA00013014"/>
    </source>
</evidence>
<dbReference type="InterPro" id="IPR051402">
    <property type="entry name" value="KPR-Related"/>
</dbReference>
<protein>
    <recommendedName>
        <fullName evidence="4 10">2-dehydropantoate 2-reductase</fullName>
        <ecNumber evidence="3 10">1.1.1.169</ecNumber>
    </recommendedName>
    <alternativeName>
        <fullName evidence="8 10">Ketopantoate reductase</fullName>
    </alternativeName>
</protein>
<evidence type="ECO:0000259" key="12">
    <source>
        <dbReference type="Pfam" id="PF08546"/>
    </source>
</evidence>
<keyword evidence="7 10" id="KW-0560">Oxidoreductase</keyword>
<dbReference type="PANTHER" id="PTHR21708">
    <property type="entry name" value="PROBABLE 2-DEHYDROPANTOATE 2-REDUCTASE"/>
    <property type="match status" value="1"/>
</dbReference>
<dbReference type="EC" id="1.1.1.169" evidence="3 10"/>
<evidence type="ECO:0000313" key="13">
    <source>
        <dbReference type="EMBL" id="MBM0103677.1"/>
    </source>
</evidence>
<evidence type="ECO:0000256" key="10">
    <source>
        <dbReference type="RuleBase" id="RU362068"/>
    </source>
</evidence>
<name>A0ABS1WRS5_9GAMM</name>
<dbReference type="Gene3D" id="3.40.50.720">
    <property type="entry name" value="NAD(P)-binding Rossmann-like Domain"/>
    <property type="match status" value="1"/>
</dbReference>
<dbReference type="Gene3D" id="1.10.1040.10">
    <property type="entry name" value="N-(1-d-carboxylethyl)-l-norvaline Dehydrogenase, domain 2"/>
    <property type="match status" value="1"/>
</dbReference>
<comment type="pathway">
    <text evidence="1 10">Cofactor biosynthesis; (R)-pantothenate biosynthesis; (R)-pantoate from 3-methyl-2-oxobutanoate: step 2/2.</text>
</comment>
<organism evidence="13 14">
    <name type="scientific">Steroidobacter gossypii</name>
    <dbReference type="NCBI Taxonomy" id="2805490"/>
    <lineage>
        <taxon>Bacteria</taxon>
        <taxon>Pseudomonadati</taxon>
        <taxon>Pseudomonadota</taxon>
        <taxon>Gammaproteobacteria</taxon>
        <taxon>Steroidobacterales</taxon>
        <taxon>Steroidobacteraceae</taxon>
        <taxon>Steroidobacter</taxon>
    </lineage>
</organism>
<feature type="domain" description="Ketopantoate reductase C-terminal" evidence="12">
    <location>
        <begin position="179"/>
        <end position="303"/>
    </location>
</feature>
<dbReference type="NCBIfam" id="TIGR00745">
    <property type="entry name" value="apbA_panE"/>
    <property type="match status" value="1"/>
</dbReference>
<dbReference type="SUPFAM" id="SSF51735">
    <property type="entry name" value="NAD(P)-binding Rossmann-fold domains"/>
    <property type="match status" value="1"/>
</dbReference>
<evidence type="ECO:0000256" key="9">
    <source>
        <dbReference type="ARBA" id="ARBA00048793"/>
    </source>
</evidence>
<dbReference type="EMBL" id="JAEVLS010000001">
    <property type="protein sequence ID" value="MBM0103677.1"/>
    <property type="molecule type" value="Genomic_DNA"/>
</dbReference>
<dbReference type="Pfam" id="PF08546">
    <property type="entry name" value="ApbA_C"/>
    <property type="match status" value="1"/>
</dbReference>
<comment type="catalytic activity">
    <reaction evidence="9 10">
        <text>(R)-pantoate + NADP(+) = 2-dehydropantoate + NADPH + H(+)</text>
        <dbReference type="Rhea" id="RHEA:16233"/>
        <dbReference type="ChEBI" id="CHEBI:11561"/>
        <dbReference type="ChEBI" id="CHEBI:15378"/>
        <dbReference type="ChEBI" id="CHEBI:15980"/>
        <dbReference type="ChEBI" id="CHEBI:57783"/>
        <dbReference type="ChEBI" id="CHEBI:58349"/>
        <dbReference type="EC" id="1.1.1.169"/>
    </reaction>
</comment>
<evidence type="ECO:0000259" key="11">
    <source>
        <dbReference type="Pfam" id="PF02558"/>
    </source>
</evidence>
<dbReference type="InterPro" id="IPR013328">
    <property type="entry name" value="6PGD_dom2"/>
</dbReference>
<dbReference type="GO" id="GO:0008677">
    <property type="term" value="F:2-dehydropantoate 2-reductase activity"/>
    <property type="evidence" value="ECO:0007669"/>
    <property type="project" value="UniProtKB-EC"/>
</dbReference>
<keyword evidence="6 10" id="KW-0521">NADP</keyword>
<dbReference type="InterPro" id="IPR008927">
    <property type="entry name" value="6-PGluconate_DH-like_C_sf"/>
</dbReference>
<evidence type="ECO:0000256" key="5">
    <source>
        <dbReference type="ARBA" id="ARBA00022655"/>
    </source>
</evidence>
<dbReference type="InterPro" id="IPR013752">
    <property type="entry name" value="KPA_reductase"/>
</dbReference>
<dbReference type="Pfam" id="PF02558">
    <property type="entry name" value="ApbA"/>
    <property type="match status" value="1"/>
</dbReference>
<dbReference type="RefSeq" id="WP_203165638.1">
    <property type="nucleotide sequence ID" value="NZ_JAEVLS010000001.1"/>
</dbReference>
<comment type="similarity">
    <text evidence="2 10">Belongs to the ketopantoate reductase family.</text>
</comment>